<evidence type="ECO:0000313" key="2">
    <source>
        <dbReference type="EMBL" id="HIT39280.1"/>
    </source>
</evidence>
<gene>
    <name evidence="2" type="ORF">IAD06_04500</name>
</gene>
<feature type="domain" description="FHA" evidence="1">
    <location>
        <begin position="76"/>
        <end position="135"/>
    </location>
</feature>
<dbReference type="Gene3D" id="2.60.200.20">
    <property type="match status" value="1"/>
</dbReference>
<proteinExistence type="predicted"/>
<dbReference type="InterPro" id="IPR008984">
    <property type="entry name" value="SMAD_FHA_dom_sf"/>
</dbReference>
<protein>
    <submittedName>
        <fullName evidence="2">FHA domain-containing protein</fullName>
    </submittedName>
</protein>
<comment type="caution">
    <text evidence="2">The sequence shown here is derived from an EMBL/GenBank/DDBJ whole genome shotgun (WGS) entry which is preliminary data.</text>
</comment>
<dbReference type="SMART" id="SM00240">
    <property type="entry name" value="FHA"/>
    <property type="match status" value="1"/>
</dbReference>
<dbReference type="InterPro" id="IPR000253">
    <property type="entry name" value="FHA_dom"/>
</dbReference>
<dbReference type="AlphaFoldDB" id="A0A9D1KD29"/>
<evidence type="ECO:0000313" key="3">
    <source>
        <dbReference type="Proteomes" id="UP000886722"/>
    </source>
</evidence>
<name>A0A9D1KD29_9BACT</name>
<sequence length="166" mass="18805">MKRVLCPRCDGYVAFDERRCCAGESLFLVCSHCGKSFSLSYEEIIRQPDTTDCGTLVVLENNCCERQEFPFVLGDNVIGRRNKGTDVDIAIESSDADLERRHCIIHVRRNKSGELVYTLRDCSARSGTYLRQERLGKRDQVRLENADVVSIGGTTFIVRFPGCEEE</sequence>
<organism evidence="2 3">
    <name type="scientific">Candidatus Caccoplasma intestinavium</name>
    <dbReference type="NCBI Taxonomy" id="2840716"/>
    <lineage>
        <taxon>Bacteria</taxon>
        <taxon>Pseudomonadati</taxon>
        <taxon>Bacteroidota</taxon>
        <taxon>Bacteroidia</taxon>
        <taxon>Bacteroidales</taxon>
        <taxon>Bacteroidaceae</taxon>
        <taxon>Bacteroidaceae incertae sedis</taxon>
        <taxon>Candidatus Caccoplasma</taxon>
    </lineage>
</organism>
<dbReference type="CDD" id="cd00060">
    <property type="entry name" value="FHA"/>
    <property type="match status" value="1"/>
</dbReference>
<reference evidence="2" key="1">
    <citation type="submission" date="2020-10" db="EMBL/GenBank/DDBJ databases">
        <authorList>
            <person name="Gilroy R."/>
        </authorList>
    </citation>
    <scope>NUCLEOTIDE SEQUENCE</scope>
    <source>
        <strain evidence="2">21143</strain>
    </source>
</reference>
<dbReference type="EMBL" id="DVKT01000034">
    <property type="protein sequence ID" value="HIT39280.1"/>
    <property type="molecule type" value="Genomic_DNA"/>
</dbReference>
<accession>A0A9D1KD29</accession>
<evidence type="ECO:0000259" key="1">
    <source>
        <dbReference type="PROSITE" id="PS50006"/>
    </source>
</evidence>
<dbReference type="PROSITE" id="PS50006">
    <property type="entry name" value="FHA_DOMAIN"/>
    <property type="match status" value="1"/>
</dbReference>
<dbReference type="Proteomes" id="UP000886722">
    <property type="component" value="Unassembled WGS sequence"/>
</dbReference>
<dbReference type="SUPFAM" id="SSF49879">
    <property type="entry name" value="SMAD/FHA domain"/>
    <property type="match status" value="1"/>
</dbReference>
<dbReference type="Pfam" id="PF00498">
    <property type="entry name" value="FHA"/>
    <property type="match status" value="1"/>
</dbReference>
<reference evidence="2" key="2">
    <citation type="journal article" date="2021" name="PeerJ">
        <title>Extensive microbial diversity within the chicken gut microbiome revealed by metagenomics and culture.</title>
        <authorList>
            <person name="Gilroy R."/>
            <person name="Ravi A."/>
            <person name="Getino M."/>
            <person name="Pursley I."/>
            <person name="Horton D.L."/>
            <person name="Alikhan N.F."/>
            <person name="Baker D."/>
            <person name="Gharbi K."/>
            <person name="Hall N."/>
            <person name="Watson M."/>
            <person name="Adriaenssens E.M."/>
            <person name="Foster-Nyarko E."/>
            <person name="Jarju S."/>
            <person name="Secka A."/>
            <person name="Antonio M."/>
            <person name="Oren A."/>
            <person name="Chaudhuri R.R."/>
            <person name="La Ragione R."/>
            <person name="Hildebrand F."/>
            <person name="Pallen M.J."/>
        </authorList>
    </citation>
    <scope>NUCLEOTIDE SEQUENCE</scope>
    <source>
        <strain evidence="2">21143</strain>
    </source>
</reference>